<feature type="domain" description="Integrase catalytic" evidence="2">
    <location>
        <begin position="1616"/>
        <end position="1780"/>
    </location>
</feature>
<evidence type="ECO:0000259" key="2">
    <source>
        <dbReference type="PROSITE" id="PS50994"/>
    </source>
</evidence>
<dbReference type="InterPro" id="IPR012340">
    <property type="entry name" value="NA-bd_OB-fold"/>
</dbReference>
<accession>A0A813C4I4</accession>
<proteinExistence type="predicted"/>
<evidence type="ECO:0000313" key="3">
    <source>
        <dbReference type="EMBL" id="CAE7939825.1"/>
    </source>
</evidence>
<dbReference type="Gene3D" id="3.30.420.10">
    <property type="entry name" value="Ribonuclease H-like superfamily/Ribonuclease H"/>
    <property type="match status" value="1"/>
</dbReference>
<gene>
    <name evidence="3" type="primary">FTSH1</name>
    <name evidence="3" type="ORF">SNEC2469_LOCUS33657</name>
</gene>
<organism evidence="3 4">
    <name type="scientific">Symbiodinium necroappetens</name>
    <dbReference type="NCBI Taxonomy" id="1628268"/>
    <lineage>
        <taxon>Eukaryota</taxon>
        <taxon>Sar</taxon>
        <taxon>Alveolata</taxon>
        <taxon>Dinophyceae</taxon>
        <taxon>Suessiales</taxon>
        <taxon>Symbiodiniaceae</taxon>
        <taxon>Symbiodinium</taxon>
    </lineage>
</organism>
<dbReference type="SUPFAM" id="SSF50249">
    <property type="entry name" value="Nucleic acid-binding proteins"/>
    <property type="match status" value="2"/>
</dbReference>
<feature type="compositionally biased region" description="Basic and acidic residues" evidence="1">
    <location>
        <begin position="172"/>
        <end position="182"/>
    </location>
</feature>
<dbReference type="Gene3D" id="2.40.50.140">
    <property type="entry name" value="Nucleic acid-binding proteins"/>
    <property type="match status" value="2"/>
</dbReference>
<feature type="region of interest" description="Disordered" evidence="1">
    <location>
        <begin position="135"/>
        <end position="183"/>
    </location>
</feature>
<protein>
    <submittedName>
        <fullName evidence="3">FTSH1 protein</fullName>
    </submittedName>
</protein>
<dbReference type="GO" id="GO:0003676">
    <property type="term" value="F:nucleic acid binding"/>
    <property type="evidence" value="ECO:0007669"/>
    <property type="project" value="InterPro"/>
</dbReference>
<feature type="compositionally biased region" description="Pro residues" evidence="1">
    <location>
        <begin position="2224"/>
        <end position="2237"/>
    </location>
</feature>
<dbReference type="InterPro" id="IPR001584">
    <property type="entry name" value="Integrase_cat-core"/>
</dbReference>
<evidence type="ECO:0000313" key="4">
    <source>
        <dbReference type="Proteomes" id="UP000601435"/>
    </source>
</evidence>
<feature type="non-terminal residue" evidence="3">
    <location>
        <position position="1"/>
    </location>
</feature>
<name>A0A813C4I4_9DINO</name>
<comment type="caution">
    <text evidence="3">The sequence shown here is derived from an EMBL/GenBank/DDBJ whole genome shotgun (WGS) entry which is preliminary data.</text>
</comment>
<reference evidence="3" key="1">
    <citation type="submission" date="2021-02" db="EMBL/GenBank/DDBJ databases">
        <authorList>
            <person name="Dougan E. K."/>
            <person name="Rhodes N."/>
            <person name="Thang M."/>
            <person name="Chan C."/>
        </authorList>
    </citation>
    <scope>NUCLEOTIDE SEQUENCE</scope>
</reference>
<feature type="region of interest" description="Disordered" evidence="1">
    <location>
        <begin position="1083"/>
        <end position="1110"/>
    </location>
</feature>
<dbReference type="InterPro" id="IPR012337">
    <property type="entry name" value="RNaseH-like_sf"/>
</dbReference>
<dbReference type="SUPFAM" id="SSF53098">
    <property type="entry name" value="Ribonuclease H-like"/>
    <property type="match status" value="1"/>
</dbReference>
<keyword evidence="4" id="KW-1185">Reference proteome</keyword>
<evidence type="ECO:0000256" key="1">
    <source>
        <dbReference type="SAM" id="MobiDB-lite"/>
    </source>
</evidence>
<feature type="compositionally biased region" description="Low complexity" evidence="1">
    <location>
        <begin position="2238"/>
        <end position="2253"/>
    </location>
</feature>
<feature type="region of interest" description="Disordered" evidence="1">
    <location>
        <begin position="2221"/>
        <end position="2260"/>
    </location>
</feature>
<dbReference type="OrthoDB" id="442538at2759"/>
<dbReference type="EMBL" id="CAJNJA010089741">
    <property type="protein sequence ID" value="CAE7939825.1"/>
    <property type="molecule type" value="Genomic_DNA"/>
</dbReference>
<sequence>MGTRVRRPKRKGQWPCCAEGTLDVVLPSVLTMIPRSNIVMALKLILEIKVTVELLVMIRVKGMTFGAQDANGVNGVAAGEPASGPTRGGKTIENGIIPGGLGILVPGMSTKVHGTTQDTGVRLRRVPDQLMDSTSDRWGRYVSSGESRGGGDGVLPEGWAPSTDAQGKAMKYRRDDSSRGPSEKMIVSTFSGQTSSSGDDLGMSARSYLRQISAWRRMTRMSEDQQGLTLYQHLTDRAWIDAERLDMDRLASRQGVDYFIEWIKDRYLDVQVTQIGRSLSGFFRGLHRKADQSVRDYMADFDRAYSRLAEVGCHLPDVAAAWVFVDRMGLEEQAELDLLASVGNQYSLKSLQQAAIVHDRGLRKPWENQQRPPRKDWTPRKDWSTKKPYTAHLAGIEEYEAYETSEPYDPTNQDEDDYDCVNEDVAQELFQAYMTHETAKQRYRENAKLRGSDPETLKQLASDRLKDANDVVTGIKMLCAHSTVATPRALERAKTMFPCHVVHVTWEIDGYVNDDLLAITDTACSKSVAGSSWIDSYLTEARRLGCDPQFTSCREAFKFGASKVFMASYGVVLCFELGGYKVSLRVAVVNGDVPLLVSRGALGALGMVLDVAENKACFKKLGVKDMALKVTETGHPAFQIVPSALPKSFVQDSKSESSEIRIFPRGEQYMADGDVWGPGDDSDGVMNASASSGSLTCSTCWMVSACDGAEDDQGDRALPLTETHREPPAYKILFSPKKIGPATRNFLLDVHFSPATFAAWWSSTNVSNDFWIESEEYLVSKTLSEFNKAELLEEARARNLWINDRWSTVELRSAIQEDRRNPSENHPVNTTKGMHNMTLEQLKTRAMELGYHVPPHGTRGTLMRILQDQGGMGPESVLGFGRFRGKAFKETPVGYRNWALREVEANDNPSEDLVMFANWWQGEIHKWNGALKEIKVNDPYDAEENATIPYVDEGSSTASSWDVLQREDTSEEKVSRWTSDAYHGPDGARVARECERGGPLPGGETGAVEGPTWTPTKALNEKNFHGMDAANEVFEGEGNQFIEEHWEEPQGDPPEHHGYYDEFLDHLAYKDAEEIYTAEHKEIKGSLNSKDDGSGALHDTDETPEPNKEKCEELAREKLVTKDFSFDTLLRIARLLPLRKLRKGKALRRGGGATFEYFLGGLYSYGNMVGVSNQSSQMPWTVKYVNSFMKSLGMSQWSSFVLFKNAATQVHADVHNMPGTDIKTVSFGPFLGGELWIHDEGQVADDPETTWRRDEQGRELPGTNVDTREKVYSFSGKIKHATQPWSGERWALSCFTSRGYGQATVAQRDQLRELRFALRGLPLVVGTKEEERTIDSGSRPIKSIRKALWRKAGRLAALTTWCVAASATWTAQSFPIARGQDAVSLFEIGDYTKTLEITALDYLAAEPFDYVVGDRDSLDPETVQHTIQEFAPAVIWLHGNKTVGYLEDIIDYLFEHIDKGRQLALTAQPGDPCWNSAGIRSMLERYEGRWFRRDGEPDVLRVNDPQRDLQPGATDHEDIPQFNAYMIDHKPGARDEEEEEKPKFGAEAISFSGGKGLASEVKSSLRRLHQNLGHPSNTDLARHLRLAGADPVVIDACKRLQCQVCQRNKRGASAKPASLPNLLNFNQVVAVDAFYVYDMEGEKVELMMAVDVGTGFVLAGKLQGHSTTTMEASFCTMWSNTSGAPGTLVVDLESGLQAGLARFSEWHGTDIRPIAGQAHWQNGTVERAIRTWKEVWGRIIDERSATADEANMVVTAVNNAMNTLRRESGFSPSQAVWGRDPKLPEEVHGSYQDDHVEHIISHDRQRAREHTIRIAAKEAYFRCQNDARLRARVGVDGQKAHKGNLCIAKMCCDIGVRKPHEGVVAADIARVRYRESTVTVVMAADAALATVTAGGQQSKDAEQAHANQGAVCTAETLQVVHMNTIESVMIQVDRCASGPVPPGAVAVTAESMICRGPEDGEPPEEAFSGITLPVKSALDLKQERLIGSVTKYLPVSGYGMVKSHMFEGELMFRIDRIMPEFQAHPLHENEGVEFDVQADENGKAVAVAVKPVLGRKPYDVLGQRHRGYVRRFAERWGFLNAAAFDGDLFVHRDNLLLEPGSETGADGQPILRTGQVVEFDVALDDRRRAVAKQITTRALLRPGDWIGHRLRGYIRSFQGAWGFINSDRFAGDLFVHRDSLLAQCQNAQLGLSTVVEFDIERDHHRKGAKNRLVARNVAVLGPPEAAPPAPAPAPALPGPGQAPSTDPAPLHGLPHPHPSP</sequence>
<dbReference type="InterPro" id="IPR036397">
    <property type="entry name" value="RNaseH_sf"/>
</dbReference>
<dbReference type="Proteomes" id="UP000601435">
    <property type="component" value="Unassembled WGS sequence"/>
</dbReference>
<dbReference type="GO" id="GO:0015074">
    <property type="term" value="P:DNA integration"/>
    <property type="evidence" value="ECO:0007669"/>
    <property type="project" value="InterPro"/>
</dbReference>
<dbReference type="PROSITE" id="PS50994">
    <property type="entry name" value="INTEGRASE"/>
    <property type="match status" value="1"/>
</dbReference>